<feature type="compositionally biased region" description="Pro residues" evidence="1">
    <location>
        <begin position="1"/>
        <end position="10"/>
    </location>
</feature>
<reference evidence="3 4" key="1">
    <citation type="journal article" date="2011" name="Stand. Genomic Sci.">
        <title>Complete genome sequence of Rhodospirillum rubrum type strain (S1).</title>
        <authorList>
            <person name="Munk A.C."/>
            <person name="Copeland A."/>
            <person name="Lucas S."/>
            <person name="Lapidus A."/>
            <person name="Del Rio T.G."/>
            <person name="Barry K."/>
            <person name="Detter J.C."/>
            <person name="Hammon N."/>
            <person name="Israni S."/>
            <person name="Pitluck S."/>
            <person name="Brettin T."/>
            <person name="Bruce D."/>
            <person name="Han C."/>
            <person name="Tapia R."/>
            <person name="Gilna P."/>
            <person name="Schmutz J."/>
            <person name="Larimer F."/>
            <person name="Land M."/>
            <person name="Kyrpides N.C."/>
            <person name="Mavromatis K."/>
            <person name="Richardson P."/>
            <person name="Rohde M."/>
            <person name="Goker M."/>
            <person name="Klenk H.P."/>
            <person name="Zhang Y."/>
            <person name="Roberts G.P."/>
            <person name="Reslewic S."/>
            <person name="Schwartz D.C."/>
        </authorList>
    </citation>
    <scope>NUCLEOTIDE SEQUENCE [LARGE SCALE GENOMIC DNA]</scope>
    <source>
        <strain evidence="4">ATCC 11170 / ATH 1.1.1 / DSM 467 / LMG 4362 / NCIMB 8255 / S1</strain>
    </source>
</reference>
<dbReference type="PRINTS" id="PR00598">
    <property type="entry name" value="HTHMARR"/>
</dbReference>
<protein>
    <submittedName>
        <fullName evidence="3">Transcriptional regulator, MarR family</fullName>
    </submittedName>
</protein>
<dbReference type="PANTHER" id="PTHR33164:SF57">
    <property type="entry name" value="MARR-FAMILY TRANSCRIPTIONAL REGULATOR"/>
    <property type="match status" value="1"/>
</dbReference>
<dbReference type="EMBL" id="CP000230">
    <property type="protein sequence ID" value="ABC23587.1"/>
    <property type="molecule type" value="Genomic_DNA"/>
</dbReference>
<dbReference type="PATRIC" id="fig|269796.9.peg.2896"/>
<dbReference type="EnsemblBacteria" id="ABC23587">
    <property type="protein sequence ID" value="ABC23587"/>
    <property type="gene ID" value="Rru_A2790"/>
</dbReference>
<dbReference type="AlphaFoldDB" id="Q2RQK8"/>
<feature type="region of interest" description="Disordered" evidence="1">
    <location>
        <begin position="1"/>
        <end position="23"/>
    </location>
</feature>
<keyword evidence="4" id="KW-1185">Reference proteome</keyword>
<evidence type="ECO:0000313" key="4">
    <source>
        <dbReference type="Proteomes" id="UP000001929"/>
    </source>
</evidence>
<dbReference type="InterPro" id="IPR000835">
    <property type="entry name" value="HTH_MarR-typ"/>
</dbReference>
<dbReference type="GO" id="GO:0006950">
    <property type="term" value="P:response to stress"/>
    <property type="evidence" value="ECO:0007669"/>
    <property type="project" value="TreeGrafter"/>
</dbReference>
<dbReference type="SMART" id="SM00347">
    <property type="entry name" value="HTH_MARR"/>
    <property type="match status" value="1"/>
</dbReference>
<gene>
    <name evidence="3" type="ordered locus">Rru_A2790</name>
</gene>
<dbReference type="InterPro" id="IPR036388">
    <property type="entry name" value="WH-like_DNA-bd_sf"/>
</dbReference>
<dbReference type="KEGG" id="rru:Rru_A2790"/>
<sequence length="170" mass="18729">MTAMPMPPPSADRSPAEPLPADTLPADTLDDLERALAFLGRIQEASQRKRGYPLERALYLLLGRIVEGEGLTISHLAQALLLDESTVTRQVATLGQAGLVEKRPNPADRRSLLVAATATGRDQHTAMRALRLERIGLLFAPWSESDREVFRHLLGRYIDDATARINDPTI</sequence>
<dbReference type="InterPro" id="IPR036390">
    <property type="entry name" value="WH_DNA-bd_sf"/>
</dbReference>
<dbReference type="eggNOG" id="COG1846">
    <property type="taxonomic scope" value="Bacteria"/>
</dbReference>
<dbReference type="PROSITE" id="PS50995">
    <property type="entry name" value="HTH_MARR_2"/>
    <property type="match status" value="1"/>
</dbReference>
<dbReference type="STRING" id="269796.Rru_A2790"/>
<organism evidence="3 4">
    <name type="scientific">Rhodospirillum rubrum (strain ATCC 11170 / ATH 1.1.1 / DSM 467 / LMG 4362 / NCIMB 8255 / S1)</name>
    <dbReference type="NCBI Taxonomy" id="269796"/>
    <lineage>
        <taxon>Bacteria</taxon>
        <taxon>Pseudomonadati</taxon>
        <taxon>Pseudomonadota</taxon>
        <taxon>Alphaproteobacteria</taxon>
        <taxon>Rhodospirillales</taxon>
        <taxon>Rhodospirillaceae</taxon>
        <taxon>Rhodospirillum</taxon>
    </lineage>
</organism>
<dbReference type="InterPro" id="IPR039422">
    <property type="entry name" value="MarR/SlyA-like"/>
</dbReference>
<evidence type="ECO:0000256" key="1">
    <source>
        <dbReference type="SAM" id="MobiDB-lite"/>
    </source>
</evidence>
<dbReference type="Proteomes" id="UP000001929">
    <property type="component" value="Chromosome"/>
</dbReference>
<dbReference type="GO" id="GO:0003700">
    <property type="term" value="F:DNA-binding transcription factor activity"/>
    <property type="evidence" value="ECO:0007669"/>
    <property type="project" value="InterPro"/>
</dbReference>
<dbReference type="SUPFAM" id="SSF46785">
    <property type="entry name" value="Winged helix' DNA-binding domain"/>
    <property type="match status" value="1"/>
</dbReference>
<name>Q2RQK8_RHORT</name>
<evidence type="ECO:0000259" key="2">
    <source>
        <dbReference type="PROSITE" id="PS50995"/>
    </source>
</evidence>
<proteinExistence type="predicted"/>
<accession>Q2RQK8</accession>
<dbReference type="RefSeq" id="WP_011390600.1">
    <property type="nucleotide sequence ID" value="NC_007643.1"/>
</dbReference>
<evidence type="ECO:0000313" key="3">
    <source>
        <dbReference type="EMBL" id="ABC23587.1"/>
    </source>
</evidence>
<dbReference type="PANTHER" id="PTHR33164">
    <property type="entry name" value="TRANSCRIPTIONAL REGULATOR, MARR FAMILY"/>
    <property type="match status" value="1"/>
</dbReference>
<dbReference type="PhylomeDB" id="Q2RQK8"/>
<feature type="domain" description="HTH marR-type" evidence="2">
    <location>
        <begin position="29"/>
        <end position="159"/>
    </location>
</feature>
<dbReference type="Gene3D" id="1.10.10.10">
    <property type="entry name" value="Winged helix-like DNA-binding domain superfamily/Winged helix DNA-binding domain"/>
    <property type="match status" value="1"/>
</dbReference>
<dbReference type="Pfam" id="PF12802">
    <property type="entry name" value="MarR_2"/>
    <property type="match status" value="1"/>
</dbReference>
<dbReference type="HOGENOM" id="CLU_083287_27_8_5"/>